<accession>A0A381NVZ4</accession>
<dbReference type="EMBL" id="UINC01000631">
    <property type="protein sequence ID" value="SUZ58617.1"/>
    <property type="molecule type" value="Genomic_DNA"/>
</dbReference>
<evidence type="ECO:0000313" key="1">
    <source>
        <dbReference type="EMBL" id="SUZ58617.1"/>
    </source>
</evidence>
<name>A0A381NVZ4_9ZZZZ</name>
<protein>
    <submittedName>
        <fullName evidence="1">Uncharacterized protein</fullName>
    </submittedName>
</protein>
<sequence length="126" mass="14163">MRLHQEHNDFRDQPVGAGIYLARYLRQPDDGNHLGETTYRDYAVLTTPKADSVGPQGFEETLNQALDLNLHPFAWGLWPSNEVVTESEPGIAAFQPDKWAIKLSLPREDGSSITIAMVVAGNEWHY</sequence>
<organism evidence="1">
    <name type="scientific">marine metagenome</name>
    <dbReference type="NCBI Taxonomy" id="408172"/>
    <lineage>
        <taxon>unclassified sequences</taxon>
        <taxon>metagenomes</taxon>
        <taxon>ecological metagenomes</taxon>
    </lineage>
</organism>
<reference evidence="1" key="1">
    <citation type="submission" date="2018-05" db="EMBL/GenBank/DDBJ databases">
        <authorList>
            <person name="Lanie J.A."/>
            <person name="Ng W.-L."/>
            <person name="Kazmierczak K.M."/>
            <person name="Andrzejewski T.M."/>
            <person name="Davidsen T.M."/>
            <person name="Wayne K.J."/>
            <person name="Tettelin H."/>
            <person name="Glass J.I."/>
            <person name="Rusch D."/>
            <person name="Podicherti R."/>
            <person name="Tsui H.-C.T."/>
            <person name="Winkler M.E."/>
        </authorList>
    </citation>
    <scope>NUCLEOTIDE SEQUENCE</scope>
</reference>
<proteinExistence type="predicted"/>
<dbReference type="AlphaFoldDB" id="A0A381NVZ4"/>
<gene>
    <name evidence="1" type="ORF">METZ01_LOCUS11471</name>
</gene>